<name>A0ABV4GP49_9BRAD</name>
<evidence type="ECO:0000313" key="1">
    <source>
        <dbReference type="EMBL" id="MEY9473734.1"/>
    </source>
</evidence>
<organism evidence="1 2">
    <name type="scientific">Bradyrhizobium yuanmingense</name>
    <dbReference type="NCBI Taxonomy" id="108015"/>
    <lineage>
        <taxon>Bacteria</taxon>
        <taxon>Pseudomonadati</taxon>
        <taxon>Pseudomonadota</taxon>
        <taxon>Alphaproteobacteria</taxon>
        <taxon>Hyphomicrobiales</taxon>
        <taxon>Nitrobacteraceae</taxon>
        <taxon>Bradyrhizobium</taxon>
    </lineage>
</organism>
<comment type="caution">
    <text evidence="1">The sequence shown here is derived from an EMBL/GenBank/DDBJ whole genome shotgun (WGS) entry which is preliminary data.</text>
</comment>
<dbReference type="Proteomes" id="UP001565474">
    <property type="component" value="Unassembled WGS sequence"/>
</dbReference>
<dbReference type="EMBL" id="JBGBZN010000002">
    <property type="protein sequence ID" value="MEY9473734.1"/>
    <property type="molecule type" value="Genomic_DNA"/>
</dbReference>
<proteinExistence type="predicted"/>
<protein>
    <submittedName>
        <fullName evidence="1">Uncharacterized protein</fullName>
    </submittedName>
</protein>
<accession>A0ABV4GP49</accession>
<gene>
    <name evidence="1" type="ORF">ABH992_006133</name>
</gene>
<evidence type="ECO:0000313" key="2">
    <source>
        <dbReference type="Proteomes" id="UP001565474"/>
    </source>
</evidence>
<keyword evidence="2" id="KW-1185">Reference proteome</keyword>
<sequence length="194" mass="22015">MTPRYARKGSVMDLGFFDPPLLPNESRHDLACLRRALMQNIQPVGILEEIFVLELVGHLLEMQRLARSRTLLINLAIENALRRLIVRISDDLDEEGGAALARAWFTESAAKREVSKLLAGVKLDEEAIIARATMDVFEDLQRLDRMLSLRQARREKLLRSLVEFRKSFAAQVQLAVARAQDRLLLETTVAQAEP</sequence>
<reference evidence="1 2" key="1">
    <citation type="submission" date="2024-07" db="EMBL/GenBank/DDBJ databases">
        <title>Genomic Encyclopedia of Type Strains, Phase V (KMG-V): Genome sequencing to study the core and pangenomes of soil and plant-associated prokaryotes.</title>
        <authorList>
            <person name="Whitman W."/>
        </authorList>
    </citation>
    <scope>NUCLEOTIDE SEQUENCE [LARGE SCALE GENOMIC DNA]</scope>
    <source>
        <strain evidence="1 2">USDA 222</strain>
    </source>
</reference>